<comment type="caution">
    <text evidence="2">The sequence shown here is derived from an EMBL/GenBank/DDBJ whole genome shotgun (WGS) entry which is preliminary data.</text>
</comment>
<protein>
    <submittedName>
        <fullName evidence="2">Uncharacterized protein</fullName>
    </submittedName>
</protein>
<evidence type="ECO:0000313" key="2">
    <source>
        <dbReference type="EMBL" id="KAK3268027.1"/>
    </source>
</evidence>
<feature type="non-terminal residue" evidence="2">
    <location>
        <position position="79"/>
    </location>
</feature>
<accession>A0AAE0FXX2</accession>
<dbReference type="Proteomes" id="UP001190700">
    <property type="component" value="Unassembled WGS sequence"/>
</dbReference>
<dbReference type="SUPFAM" id="SSF52058">
    <property type="entry name" value="L domain-like"/>
    <property type="match status" value="1"/>
</dbReference>
<reference evidence="2 3" key="1">
    <citation type="journal article" date="2015" name="Genome Biol. Evol.">
        <title>Comparative Genomics of a Bacterivorous Green Alga Reveals Evolutionary Causalities and Consequences of Phago-Mixotrophic Mode of Nutrition.</title>
        <authorList>
            <person name="Burns J.A."/>
            <person name="Paasch A."/>
            <person name="Narechania A."/>
            <person name="Kim E."/>
        </authorList>
    </citation>
    <scope>NUCLEOTIDE SEQUENCE [LARGE SCALE GENOMIC DNA]</scope>
    <source>
        <strain evidence="2 3">PLY_AMNH</strain>
    </source>
</reference>
<keyword evidence="3" id="KW-1185">Reference proteome</keyword>
<proteinExistence type="predicted"/>
<dbReference type="GO" id="GO:0005930">
    <property type="term" value="C:axoneme"/>
    <property type="evidence" value="ECO:0007669"/>
    <property type="project" value="UniProtKB-SubCell"/>
</dbReference>
<gene>
    <name evidence="2" type="ORF">CYMTET_23442</name>
</gene>
<evidence type="ECO:0000256" key="1">
    <source>
        <dbReference type="ARBA" id="ARBA00004430"/>
    </source>
</evidence>
<name>A0AAE0FXX2_9CHLO</name>
<organism evidence="2 3">
    <name type="scientific">Cymbomonas tetramitiformis</name>
    <dbReference type="NCBI Taxonomy" id="36881"/>
    <lineage>
        <taxon>Eukaryota</taxon>
        <taxon>Viridiplantae</taxon>
        <taxon>Chlorophyta</taxon>
        <taxon>Pyramimonadophyceae</taxon>
        <taxon>Pyramimonadales</taxon>
        <taxon>Pyramimonadaceae</taxon>
        <taxon>Cymbomonas</taxon>
    </lineage>
</organism>
<dbReference type="EMBL" id="LGRX02012056">
    <property type="protein sequence ID" value="KAK3268027.1"/>
    <property type="molecule type" value="Genomic_DNA"/>
</dbReference>
<comment type="subcellular location">
    <subcellularLocation>
        <location evidence="1">Cytoplasm</location>
        <location evidence="1">Cytoskeleton</location>
        <location evidence="1">Cilium axoneme</location>
    </subcellularLocation>
</comment>
<evidence type="ECO:0000313" key="3">
    <source>
        <dbReference type="Proteomes" id="UP001190700"/>
    </source>
</evidence>
<dbReference type="AlphaFoldDB" id="A0AAE0FXX2"/>
<sequence>MVPRGAEVEGGCVIELWKHTQGAHRVGLCRHREIHNNILAGTVPAELGALPALKSLRMFENSLAGTVPTELGALTSLTL</sequence>
<dbReference type="InterPro" id="IPR032675">
    <property type="entry name" value="LRR_dom_sf"/>
</dbReference>
<dbReference type="Gene3D" id="3.80.10.10">
    <property type="entry name" value="Ribonuclease Inhibitor"/>
    <property type="match status" value="1"/>
</dbReference>